<keyword evidence="2 3" id="KW-0802">TPR repeat</keyword>
<feature type="repeat" description="TPR" evidence="3">
    <location>
        <begin position="243"/>
        <end position="276"/>
    </location>
</feature>
<accession>A0ABU9L3J8</accession>
<proteinExistence type="predicted"/>
<feature type="repeat" description="TPR" evidence="3">
    <location>
        <begin position="573"/>
        <end position="606"/>
    </location>
</feature>
<dbReference type="Gene3D" id="1.25.40.10">
    <property type="entry name" value="Tetratricopeptide repeat domain"/>
    <property type="match status" value="7"/>
</dbReference>
<comment type="caution">
    <text evidence="4">The sequence shown here is derived from an EMBL/GenBank/DDBJ whole genome shotgun (WGS) entry which is preliminary data.</text>
</comment>
<sequence length="969" mass="112568">MQLYSNRDYVASQVIFKKIKNTFDGASELKARSYYYEAFCAIRLKQKDADELMNAFFEKFPTSTKRNSAFLEVGDYYFKNRSYAYALKWFNKVNESHLTLYSQEEFSFKKAYALFAVGSFANSRKYFSQLLNSEKYGAQAKYYYGYMAYQDDDYTEADKYLNQIADDKSFNDDIPYYMANIKFKTGKFQEAIDAASPLLEKSNGIQKSELSKIIGESYFNLNDFEKAVPFLLGYEGKKGKWNNTDYYLLGYAYYQQKDYEEALIWFTKIIDGNNAVSQNAYYHLAECYLKSEKKQEALNAFRNAKQMDFNAEIKKDAWLNYAKLSYEIGNPYKSVAEVIQEYLAAYPEDLDQTEIKEYLVSAYLKANDYQGALEYLKNANAKDNDTYHKVAFLYGVQLFKQQEYKNAIENFNLSIETSTNTVYHVRSLFWKAESLYRLKNYEEALSIFQAFNSMAEAKESQEYEIILYHLAYTFFQLKDYNQAGGHFNEYIELGNDQNLINDSYLRLGDCFFALSSYFKAIPAYKKVIENNETDVDYAQLQIAFCYGYMGETEKKVSTLLEFTELNLKSTLRDDAFYELGNSYVKLNKVDEAMDAYNEVVTNYRMSSLVSKSLLKQGLVYFNADQNDAALNKYKTVVNSYPGTEEAKEAIANAKQIYVQQGRVDEYERFIQNLDFVNVTDEEIEGAMFSSAEQFYLTNNLDKSIESLKKYLERFPLGANALSANFFLADAYKRSDQLEKAIPYYQFILDKDKNQFTERSLVNVAYFYLDQENWEQAVLLLSRLEKEAETDQNIIFAQSNLMKGNYALKNFEVAVQYAEMVMKHPKLEPKIISDAQIIIARSAFETGDFLKAQDAFKVVEETATGELKAEAVYYDAFFKNEEGNYKLSNVSVQKLASELSPYRYWVGKGLVIMAKNFYELEDAYQATYILESVIQKFSDFEDLVQEARTELNRIKTLESKTNSSVIIEKE</sequence>
<evidence type="ECO:0000256" key="1">
    <source>
        <dbReference type="ARBA" id="ARBA00022737"/>
    </source>
</evidence>
<dbReference type="InterPro" id="IPR011990">
    <property type="entry name" value="TPR-like_helical_dom_sf"/>
</dbReference>
<dbReference type="InterPro" id="IPR019734">
    <property type="entry name" value="TPR_rpt"/>
</dbReference>
<dbReference type="Pfam" id="PF13174">
    <property type="entry name" value="TPR_6"/>
    <property type="match status" value="4"/>
</dbReference>
<dbReference type="PANTHER" id="PTHR44943:SF8">
    <property type="entry name" value="TPR REPEAT-CONTAINING PROTEIN MJ0263"/>
    <property type="match status" value="1"/>
</dbReference>
<name>A0ABU9L3J8_9FLAO</name>
<feature type="repeat" description="TPR" evidence="3">
    <location>
        <begin position="501"/>
        <end position="534"/>
    </location>
</feature>
<evidence type="ECO:0000313" key="4">
    <source>
        <dbReference type="EMBL" id="MEL4456984.1"/>
    </source>
</evidence>
<dbReference type="InterPro" id="IPR051685">
    <property type="entry name" value="Ycf3/AcsC/BcsC/TPR_MFPF"/>
</dbReference>
<dbReference type="EMBL" id="JBCDNA010000003">
    <property type="protein sequence ID" value="MEL4456984.1"/>
    <property type="molecule type" value="Genomic_DNA"/>
</dbReference>
<dbReference type="Proteomes" id="UP001474120">
    <property type="component" value="Unassembled WGS sequence"/>
</dbReference>
<dbReference type="SUPFAM" id="SSF48452">
    <property type="entry name" value="TPR-like"/>
    <property type="match status" value="3"/>
</dbReference>
<evidence type="ECO:0000313" key="5">
    <source>
        <dbReference type="Proteomes" id="UP001474120"/>
    </source>
</evidence>
<dbReference type="PANTHER" id="PTHR44943">
    <property type="entry name" value="CELLULOSE SYNTHASE OPERON PROTEIN C"/>
    <property type="match status" value="1"/>
</dbReference>
<reference evidence="4 5" key="1">
    <citation type="submission" date="2024-04" db="EMBL/GenBank/DDBJ databases">
        <title>whole genome sequencing of Lutimonas vermicola strain IMCC1616.</title>
        <authorList>
            <person name="Bae S.S."/>
        </authorList>
    </citation>
    <scope>NUCLEOTIDE SEQUENCE [LARGE SCALE GENOMIC DNA]</scope>
    <source>
        <strain evidence="4 5">IMCC1616</strain>
    </source>
</reference>
<protein>
    <submittedName>
        <fullName evidence="4">Tetratricopeptide repeat protein</fullName>
    </submittedName>
</protein>
<dbReference type="Pfam" id="PF13432">
    <property type="entry name" value="TPR_16"/>
    <property type="match status" value="1"/>
</dbReference>
<keyword evidence="1" id="KW-0677">Repeat</keyword>
<dbReference type="PROSITE" id="PS50005">
    <property type="entry name" value="TPR"/>
    <property type="match status" value="4"/>
</dbReference>
<evidence type="ECO:0000256" key="3">
    <source>
        <dbReference type="PROSITE-ProRule" id="PRU00339"/>
    </source>
</evidence>
<dbReference type="SMART" id="SM00028">
    <property type="entry name" value="TPR"/>
    <property type="match status" value="9"/>
</dbReference>
<feature type="repeat" description="TPR" evidence="3">
    <location>
        <begin position="278"/>
        <end position="311"/>
    </location>
</feature>
<organism evidence="4 5">
    <name type="scientific">Lutimonas vermicola</name>
    <dbReference type="NCBI Taxonomy" id="414288"/>
    <lineage>
        <taxon>Bacteria</taxon>
        <taxon>Pseudomonadati</taxon>
        <taxon>Bacteroidota</taxon>
        <taxon>Flavobacteriia</taxon>
        <taxon>Flavobacteriales</taxon>
        <taxon>Flavobacteriaceae</taxon>
        <taxon>Lutimonas</taxon>
    </lineage>
</organism>
<dbReference type="RefSeq" id="WP_342161148.1">
    <property type="nucleotide sequence ID" value="NZ_JBCDNA010000003.1"/>
</dbReference>
<evidence type="ECO:0000256" key="2">
    <source>
        <dbReference type="ARBA" id="ARBA00022803"/>
    </source>
</evidence>
<gene>
    <name evidence="4" type="ORF">AABB81_13830</name>
</gene>
<dbReference type="SUPFAM" id="SSF81901">
    <property type="entry name" value="HCP-like"/>
    <property type="match status" value="1"/>
</dbReference>
<dbReference type="Pfam" id="PF12895">
    <property type="entry name" value="ANAPC3"/>
    <property type="match status" value="1"/>
</dbReference>
<keyword evidence="5" id="KW-1185">Reference proteome</keyword>